<protein>
    <submittedName>
        <fullName evidence="1">Uncharacterized protein</fullName>
    </submittedName>
</protein>
<reference evidence="1" key="1">
    <citation type="journal article" date="2015" name="Nature">
        <title>Complex archaea that bridge the gap between prokaryotes and eukaryotes.</title>
        <authorList>
            <person name="Spang A."/>
            <person name="Saw J.H."/>
            <person name="Jorgensen S.L."/>
            <person name="Zaremba-Niedzwiedzka K."/>
            <person name="Martijn J."/>
            <person name="Lind A.E."/>
            <person name="van Eijk R."/>
            <person name="Schleper C."/>
            <person name="Guy L."/>
            <person name="Ettema T.J."/>
        </authorList>
    </citation>
    <scope>NUCLEOTIDE SEQUENCE</scope>
</reference>
<dbReference type="AlphaFoldDB" id="A0A0F8VK44"/>
<evidence type="ECO:0000313" key="1">
    <source>
        <dbReference type="EMBL" id="KKK44722.1"/>
    </source>
</evidence>
<proteinExistence type="predicted"/>
<accession>A0A0F8VK44</accession>
<comment type="caution">
    <text evidence="1">The sequence shown here is derived from an EMBL/GenBank/DDBJ whole genome shotgun (WGS) entry which is preliminary data.</text>
</comment>
<name>A0A0F8VK44_9ZZZZ</name>
<dbReference type="EMBL" id="LAZR01070152">
    <property type="protein sequence ID" value="KKK44722.1"/>
    <property type="molecule type" value="Genomic_DNA"/>
</dbReference>
<organism evidence="1">
    <name type="scientific">marine sediment metagenome</name>
    <dbReference type="NCBI Taxonomy" id="412755"/>
    <lineage>
        <taxon>unclassified sequences</taxon>
        <taxon>metagenomes</taxon>
        <taxon>ecological metagenomes</taxon>
    </lineage>
</organism>
<gene>
    <name evidence="1" type="ORF">LCGC14_3166670</name>
</gene>
<sequence length="51" mass="5922">MTDKEVESLIKGMTPVEREHLKQNLPLMTGVYNLLGRKVDHSLLKFVQDRL</sequence>